<dbReference type="AlphaFoldDB" id="A0A8J8T7X9"/>
<feature type="region of interest" description="Disordered" evidence="1">
    <location>
        <begin position="346"/>
        <end position="410"/>
    </location>
</feature>
<feature type="transmembrane region" description="Helical" evidence="2">
    <location>
        <begin position="179"/>
        <end position="201"/>
    </location>
</feature>
<feature type="region of interest" description="Disordered" evidence="1">
    <location>
        <begin position="427"/>
        <end position="468"/>
    </location>
</feature>
<keyword evidence="5" id="KW-1185">Reference proteome</keyword>
<evidence type="ECO:0000256" key="3">
    <source>
        <dbReference type="SAM" id="SignalP"/>
    </source>
</evidence>
<sequence>MSKDYYASIILLQLLIMIQSHPIFSTHQSPTLLQQLTASLSENTPDEWNTGIYCENNYHCEDSTICCSNSQCVHSQKCIEGQKLFSDTCDFNFECLTRCCNEGKCAHFIHCYDSCATNADCATTSGCCSEGYCTDEQICLSGVKSRWDYCDETSECINKLVCRDNICNDPEQGFHEADLVLIIGVILIGILVLFLIIYCVFKLLCKFTTSPSDLQRPPYQSRSQFDSGSPLIASNSSSTSSIQQQQPNRHQKRQIFHRLVRNGKVPLRFDEKYGVTTPITEQSDEQYESLTVRDLLNKSTISSGTEQYNRNQGGFTHHLQSNDGSARGASDGIPLHRLGIERHSSTSLVIQSPNSKSSQPQYSSPLTKQVMQRKTSMEASTIEGFQPIDQQLPRDSMKGRSLSPQQQQLRPNANAIPSFSLFHINPIPNLSESNSGHPVENAAQQHQETIMSSHSAEQREEEERRESA</sequence>
<protein>
    <submittedName>
        <fullName evidence="4">Uncharacterized protein</fullName>
    </submittedName>
</protein>
<feature type="compositionally biased region" description="Polar residues" evidence="1">
    <location>
        <begin position="304"/>
        <end position="324"/>
    </location>
</feature>
<dbReference type="OrthoDB" id="324866at2759"/>
<organism evidence="4 5">
    <name type="scientific">Halteria grandinella</name>
    <dbReference type="NCBI Taxonomy" id="5974"/>
    <lineage>
        <taxon>Eukaryota</taxon>
        <taxon>Sar</taxon>
        <taxon>Alveolata</taxon>
        <taxon>Ciliophora</taxon>
        <taxon>Intramacronucleata</taxon>
        <taxon>Spirotrichea</taxon>
        <taxon>Stichotrichia</taxon>
        <taxon>Sporadotrichida</taxon>
        <taxon>Halteriidae</taxon>
        <taxon>Halteria</taxon>
    </lineage>
</organism>
<dbReference type="EMBL" id="RRYP01002449">
    <property type="protein sequence ID" value="TNV84756.1"/>
    <property type="molecule type" value="Genomic_DNA"/>
</dbReference>
<feature type="compositionally biased region" description="Polar residues" evidence="1">
    <location>
        <begin position="428"/>
        <end position="455"/>
    </location>
</feature>
<feature type="compositionally biased region" description="Low complexity" evidence="1">
    <location>
        <begin position="234"/>
        <end position="248"/>
    </location>
</feature>
<evidence type="ECO:0000256" key="2">
    <source>
        <dbReference type="SAM" id="Phobius"/>
    </source>
</evidence>
<proteinExistence type="predicted"/>
<keyword evidence="2" id="KW-1133">Transmembrane helix</keyword>
<keyword evidence="2" id="KW-0472">Membrane</keyword>
<feature type="region of interest" description="Disordered" evidence="1">
    <location>
        <begin position="304"/>
        <end position="333"/>
    </location>
</feature>
<gene>
    <name evidence="4" type="ORF">FGO68_gene4624</name>
</gene>
<accession>A0A8J8T7X9</accession>
<evidence type="ECO:0000313" key="4">
    <source>
        <dbReference type="EMBL" id="TNV84756.1"/>
    </source>
</evidence>
<feature type="compositionally biased region" description="Basic and acidic residues" evidence="1">
    <location>
        <begin position="456"/>
        <end position="468"/>
    </location>
</feature>
<keyword evidence="2" id="KW-0812">Transmembrane</keyword>
<name>A0A8J8T7X9_HALGN</name>
<comment type="caution">
    <text evidence="4">The sequence shown here is derived from an EMBL/GenBank/DDBJ whole genome shotgun (WGS) entry which is preliminary data.</text>
</comment>
<feature type="region of interest" description="Disordered" evidence="1">
    <location>
        <begin position="212"/>
        <end position="253"/>
    </location>
</feature>
<feature type="signal peptide" evidence="3">
    <location>
        <begin position="1"/>
        <end position="20"/>
    </location>
</feature>
<feature type="compositionally biased region" description="Polar residues" evidence="1">
    <location>
        <begin position="346"/>
        <end position="379"/>
    </location>
</feature>
<evidence type="ECO:0000313" key="5">
    <source>
        <dbReference type="Proteomes" id="UP000785679"/>
    </source>
</evidence>
<dbReference type="Proteomes" id="UP000785679">
    <property type="component" value="Unassembled WGS sequence"/>
</dbReference>
<evidence type="ECO:0000256" key="1">
    <source>
        <dbReference type="SAM" id="MobiDB-lite"/>
    </source>
</evidence>
<feature type="compositionally biased region" description="Polar residues" evidence="1">
    <location>
        <begin position="212"/>
        <end position="227"/>
    </location>
</feature>
<feature type="chain" id="PRO_5035328738" evidence="3">
    <location>
        <begin position="21"/>
        <end position="468"/>
    </location>
</feature>
<keyword evidence="3" id="KW-0732">Signal</keyword>
<reference evidence="4" key="1">
    <citation type="submission" date="2019-06" db="EMBL/GenBank/DDBJ databases">
        <authorList>
            <person name="Zheng W."/>
        </authorList>
    </citation>
    <scope>NUCLEOTIDE SEQUENCE</scope>
    <source>
        <strain evidence="4">QDHG01</strain>
    </source>
</reference>